<evidence type="ECO:0000313" key="3">
    <source>
        <dbReference type="Proteomes" id="UP000324748"/>
    </source>
</evidence>
<comment type="caution">
    <text evidence="2">The sequence shown here is derived from an EMBL/GenBank/DDBJ whole genome shotgun (WGS) entry which is preliminary data.</text>
</comment>
<dbReference type="AlphaFoldDB" id="A0A5B0NA95"/>
<gene>
    <name evidence="2" type="ORF">PGT21_000665</name>
</gene>
<proteinExistence type="predicted"/>
<organism evidence="2 3">
    <name type="scientific">Puccinia graminis f. sp. tritici</name>
    <dbReference type="NCBI Taxonomy" id="56615"/>
    <lineage>
        <taxon>Eukaryota</taxon>
        <taxon>Fungi</taxon>
        <taxon>Dikarya</taxon>
        <taxon>Basidiomycota</taxon>
        <taxon>Pucciniomycotina</taxon>
        <taxon>Pucciniomycetes</taxon>
        <taxon>Pucciniales</taxon>
        <taxon>Pucciniaceae</taxon>
        <taxon>Puccinia</taxon>
    </lineage>
</organism>
<keyword evidence="3" id="KW-1185">Reference proteome</keyword>
<evidence type="ECO:0000313" key="2">
    <source>
        <dbReference type="EMBL" id="KAA1085008.1"/>
    </source>
</evidence>
<feature type="region of interest" description="Disordered" evidence="1">
    <location>
        <begin position="45"/>
        <end position="96"/>
    </location>
</feature>
<accession>A0A5B0NA95</accession>
<dbReference type="EMBL" id="VSWC01000109">
    <property type="protein sequence ID" value="KAA1085008.1"/>
    <property type="molecule type" value="Genomic_DNA"/>
</dbReference>
<feature type="region of interest" description="Disordered" evidence="1">
    <location>
        <begin position="1"/>
        <end position="24"/>
    </location>
</feature>
<reference evidence="2 3" key="1">
    <citation type="submission" date="2019-05" db="EMBL/GenBank/DDBJ databases">
        <title>Emergence of the Ug99 lineage of the wheat stem rust pathogen through somatic hybridization.</title>
        <authorList>
            <person name="Li F."/>
            <person name="Upadhyaya N.M."/>
            <person name="Sperschneider J."/>
            <person name="Matny O."/>
            <person name="Nguyen-Phuc H."/>
            <person name="Mago R."/>
            <person name="Raley C."/>
            <person name="Miller M.E."/>
            <person name="Silverstein K.A.T."/>
            <person name="Henningsen E."/>
            <person name="Hirsch C.D."/>
            <person name="Visser B."/>
            <person name="Pretorius Z.A."/>
            <person name="Steffenson B.J."/>
            <person name="Schwessinger B."/>
            <person name="Dodds P.N."/>
            <person name="Figueroa M."/>
        </authorList>
    </citation>
    <scope>NUCLEOTIDE SEQUENCE [LARGE SCALE GENOMIC DNA]</scope>
    <source>
        <strain evidence="2">21-0</strain>
    </source>
</reference>
<evidence type="ECO:0000256" key="1">
    <source>
        <dbReference type="SAM" id="MobiDB-lite"/>
    </source>
</evidence>
<name>A0A5B0NA95_PUCGR</name>
<feature type="compositionally biased region" description="Basic and acidic residues" evidence="1">
    <location>
        <begin position="60"/>
        <end position="71"/>
    </location>
</feature>
<sequence>MRPRTLARSDSIASKDEVTIPADRSVPVQPMGMTARAVKERCSVPLNPLHTRNTQAIKSWGDDHTKRERFATSRRKSASEDSATAPDIHQPQRRFD</sequence>
<protein>
    <submittedName>
        <fullName evidence="2">Uncharacterized protein</fullName>
    </submittedName>
</protein>
<dbReference type="Proteomes" id="UP000324748">
    <property type="component" value="Unassembled WGS sequence"/>
</dbReference>